<evidence type="ECO:0000313" key="5">
    <source>
        <dbReference type="EMBL" id="EQD26448.1"/>
    </source>
</evidence>
<evidence type="ECO:0000256" key="2">
    <source>
        <dbReference type="ARBA" id="ARBA00022448"/>
    </source>
</evidence>
<dbReference type="GO" id="GO:0005524">
    <property type="term" value="F:ATP binding"/>
    <property type="evidence" value="ECO:0007669"/>
    <property type="project" value="UniProtKB-KW"/>
</dbReference>
<evidence type="ECO:0000256" key="4">
    <source>
        <dbReference type="ARBA" id="ARBA00022840"/>
    </source>
</evidence>
<dbReference type="AlphaFoldDB" id="T0Y0B5"/>
<dbReference type="InterPro" id="IPR050763">
    <property type="entry name" value="ABC_transporter_ATP-binding"/>
</dbReference>
<evidence type="ECO:0000256" key="1">
    <source>
        <dbReference type="ARBA" id="ARBA00005417"/>
    </source>
</evidence>
<keyword evidence="4 5" id="KW-0067">ATP-binding</keyword>
<accession>T0Y0B5</accession>
<name>T0Y0B5_9ZZZZ</name>
<organism evidence="5">
    <name type="scientific">mine drainage metagenome</name>
    <dbReference type="NCBI Taxonomy" id="410659"/>
    <lineage>
        <taxon>unclassified sequences</taxon>
        <taxon>metagenomes</taxon>
        <taxon>ecological metagenomes</taxon>
    </lineage>
</organism>
<dbReference type="PANTHER" id="PTHR42711:SF5">
    <property type="entry name" value="ABC TRANSPORTER ATP-BINDING PROTEIN NATA"/>
    <property type="match status" value="1"/>
</dbReference>
<dbReference type="InterPro" id="IPR027417">
    <property type="entry name" value="P-loop_NTPase"/>
</dbReference>
<reference evidence="5" key="1">
    <citation type="submission" date="2013-08" db="EMBL/GenBank/DDBJ databases">
        <authorList>
            <person name="Mendez C."/>
            <person name="Richter M."/>
            <person name="Ferrer M."/>
            <person name="Sanchez J."/>
        </authorList>
    </citation>
    <scope>NUCLEOTIDE SEQUENCE</scope>
</reference>
<dbReference type="Gene3D" id="3.40.50.300">
    <property type="entry name" value="P-loop containing nucleotide triphosphate hydrolases"/>
    <property type="match status" value="1"/>
</dbReference>
<keyword evidence="3" id="KW-0547">Nucleotide-binding</keyword>
<sequence length="136" mass="14776">MAEVRSIIRGLKKSQRLIFMSSHILSEVVDVCDDVALIDRGKLLFYDTLPNVTARFSDGGASLDLQFARPVPPDAVPGRIARLPGVHDVTFLDPRRLRVKYAGGAATQEQLVESVAQMRLGLLSAAASESALERST</sequence>
<comment type="caution">
    <text evidence="5">The sequence shown here is derived from an EMBL/GenBank/DDBJ whole genome shotgun (WGS) entry which is preliminary data.</text>
</comment>
<proteinExistence type="inferred from homology"/>
<dbReference type="EMBL" id="AUZX01016169">
    <property type="protein sequence ID" value="EQD26448.1"/>
    <property type="molecule type" value="Genomic_DNA"/>
</dbReference>
<evidence type="ECO:0000256" key="3">
    <source>
        <dbReference type="ARBA" id="ARBA00022741"/>
    </source>
</evidence>
<dbReference type="PANTHER" id="PTHR42711">
    <property type="entry name" value="ABC TRANSPORTER ATP-BINDING PROTEIN"/>
    <property type="match status" value="1"/>
</dbReference>
<dbReference type="SUPFAM" id="SSF52540">
    <property type="entry name" value="P-loop containing nucleoside triphosphate hydrolases"/>
    <property type="match status" value="1"/>
</dbReference>
<protein>
    <submittedName>
        <fullName evidence="5">ABC transporter, ATP-binding protein</fullName>
    </submittedName>
</protein>
<comment type="similarity">
    <text evidence="1">Belongs to the ABC transporter superfamily.</text>
</comment>
<keyword evidence="2" id="KW-0813">Transport</keyword>
<gene>
    <name evidence="5" type="ORF">B1A_21874</name>
</gene>
<reference evidence="5" key="2">
    <citation type="journal article" date="2014" name="ISME J.">
        <title>Microbial stratification in low pH oxic and suboxic macroscopic growths along an acid mine drainage.</title>
        <authorList>
            <person name="Mendez-Garcia C."/>
            <person name="Mesa V."/>
            <person name="Sprenger R.R."/>
            <person name="Richter M."/>
            <person name="Diez M.S."/>
            <person name="Solano J."/>
            <person name="Bargiela R."/>
            <person name="Golyshina O.V."/>
            <person name="Manteca A."/>
            <person name="Ramos J.L."/>
            <person name="Gallego J.R."/>
            <person name="Llorente I."/>
            <person name="Martins Dos Santos V.A."/>
            <person name="Jensen O.N."/>
            <person name="Pelaez A.I."/>
            <person name="Sanchez J."/>
            <person name="Ferrer M."/>
        </authorList>
    </citation>
    <scope>NUCLEOTIDE SEQUENCE</scope>
</reference>